<evidence type="ECO:0000313" key="2">
    <source>
        <dbReference type="Proteomes" id="UP001221413"/>
    </source>
</evidence>
<gene>
    <name evidence="1" type="ORF">Dda_6757</name>
</gene>
<organism evidence="1 2">
    <name type="scientific">Drechslerella dactyloides</name>
    <name type="common">Nematode-trapping fungus</name>
    <name type="synonym">Arthrobotrys dactyloides</name>
    <dbReference type="NCBI Taxonomy" id="74499"/>
    <lineage>
        <taxon>Eukaryota</taxon>
        <taxon>Fungi</taxon>
        <taxon>Dikarya</taxon>
        <taxon>Ascomycota</taxon>
        <taxon>Pezizomycotina</taxon>
        <taxon>Orbiliomycetes</taxon>
        <taxon>Orbiliales</taxon>
        <taxon>Orbiliaceae</taxon>
        <taxon>Drechslerella</taxon>
    </lineage>
</organism>
<reference evidence="1" key="1">
    <citation type="submission" date="2023-01" db="EMBL/GenBank/DDBJ databases">
        <title>The chitinases involved in constricting ring structure development in the nematode-trapping fungus Drechslerella dactyloides.</title>
        <authorList>
            <person name="Wang R."/>
            <person name="Zhang L."/>
            <person name="Tang P."/>
            <person name="Li S."/>
            <person name="Liang L."/>
        </authorList>
    </citation>
    <scope>NUCLEOTIDE SEQUENCE</scope>
    <source>
        <strain evidence="1">YMF1.00031</strain>
    </source>
</reference>
<dbReference type="EMBL" id="JAQGDS010000008">
    <property type="protein sequence ID" value="KAJ6258707.1"/>
    <property type="molecule type" value="Genomic_DNA"/>
</dbReference>
<dbReference type="AlphaFoldDB" id="A0AAD6IUQ5"/>
<comment type="caution">
    <text evidence="1">The sequence shown here is derived from an EMBL/GenBank/DDBJ whole genome shotgun (WGS) entry which is preliminary data.</text>
</comment>
<evidence type="ECO:0000313" key="1">
    <source>
        <dbReference type="EMBL" id="KAJ6258707.1"/>
    </source>
</evidence>
<name>A0AAD6IUQ5_DREDA</name>
<sequence>MKMYAAEGCPVSAVRDKARSRSMNRTDWYVDSQIGPVDFIVQETGLKALVGRLAKPVKKINVNRSTADPVPVVSLCNLRRRK</sequence>
<proteinExistence type="predicted"/>
<keyword evidence="2" id="KW-1185">Reference proteome</keyword>
<dbReference type="Proteomes" id="UP001221413">
    <property type="component" value="Unassembled WGS sequence"/>
</dbReference>
<accession>A0AAD6IUQ5</accession>
<protein>
    <submittedName>
        <fullName evidence="1">Uncharacterized protein</fullName>
    </submittedName>
</protein>